<dbReference type="SUPFAM" id="SSF48452">
    <property type="entry name" value="TPR-like"/>
    <property type="match status" value="1"/>
</dbReference>
<gene>
    <name evidence="1" type="ORF">CCOS01_16972</name>
</gene>
<dbReference type="Gene3D" id="1.25.40.10">
    <property type="entry name" value="Tetratricopeptide repeat domain"/>
    <property type="match status" value="1"/>
</dbReference>
<evidence type="ECO:0000313" key="2">
    <source>
        <dbReference type="Proteomes" id="UP001240678"/>
    </source>
</evidence>
<keyword evidence="2" id="KW-1185">Reference proteome</keyword>
<dbReference type="InterPro" id="IPR011990">
    <property type="entry name" value="TPR-like_helical_dom_sf"/>
</dbReference>
<comment type="caution">
    <text evidence="1">The sequence shown here is derived from an EMBL/GenBank/DDBJ whole genome shotgun (WGS) entry which is preliminary data.</text>
</comment>
<sequence>MEDVLSKYPPDEDLIQRMEKEIQASDRENARLLLQEVIDQTNTPSLVCQARMNLGYYQMDDKKYREARREFERVLTMSGNSTTTLSNIYLALAKISTQERNLDEAERLFNLWLEVSSRIDGEGRVTRLGVMATYLEFLNARNEQARGSQVGWFRALASYFPFRHIIMRRADLKVDDCPGQHLNLAKATDRVFELRNINETICSAGDWMTRYYVPLVRRYDDVMRELRHDLEVLSKTEENSKFCNILTEITGDFDQFVETRHP</sequence>
<dbReference type="EMBL" id="MOOE01000036">
    <property type="protein sequence ID" value="KAK1503897.1"/>
    <property type="molecule type" value="Genomic_DNA"/>
</dbReference>
<dbReference type="GeneID" id="85348653"/>
<dbReference type="AlphaFoldDB" id="A0AAJ0DRH2"/>
<protein>
    <recommendedName>
        <fullName evidence="3">Tetratricopeptide repeat protein</fullName>
    </recommendedName>
</protein>
<reference evidence="1 2" key="1">
    <citation type="submission" date="2016-10" db="EMBL/GenBank/DDBJ databases">
        <title>The genome sequence of Colletotrichum fioriniae PJ7.</title>
        <authorList>
            <person name="Baroncelli R."/>
        </authorList>
    </citation>
    <scope>NUCLEOTIDE SEQUENCE [LARGE SCALE GENOMIC DNA]</scope>
    <source>
        <strain evidence="1 2">IMI 309622</strain>
    </source>
</reference>
<name>A0AAJ0DRH2_9PEZI</name>
<evidence type="ECO:0008006" key="3">
    <source>
        <dbReference type="Google" id="ProtNLM"/>
    </source>
</evidence>
<dbReference type="RefSeq" id="XP_060304373.1">
    <property type="nucleotide sequence ID" value="XM_060465106.1"/>
</dbReference>
<evidence type="ECO:0000313" key="1">
    <source>
        <dbReference type="EMBL" id="KAK1503897.1"/>
    </source>
</evidence>
<proteinExistence type="predicted"/>
<accession>A0AAJ0DRH2</accession>
<dbReference type="Proteomes" id="UP001240678">
    <property type="component" value="Unassembled WGS sequence"/>
</dbReference>
<organism evidence="1 2">
    <name type="scientific">Colletotrichum costaricense</name>
    <dbReference type="NCBI Taxonomy" id="1209916"/>
    <lineage>
        <taxon>Eukaryota</taxon>
        <taxon>Fungi</taxon>
        <taxon>Dikarya</taxon>
        <taxon>Ascomycota</taxon>
        <taxon>Pezizomycotina</taxon>
        <taxon>Sordariomycetes</taxon>
        <taxon>Hypocreomycetidae</taxon>
        <taxon>Glomerellales</taxon>
        <taxon>Glomerellaceae</taxon>
        <taxon>Colletotrichum</taxon>
        <taxon>Colletotrichum acutatum species complex</taxon>
    </lineage>
</organism>